<protein>
    <recommendedName>
        <fullName evidence="2">Peptidase M16 C-terminal domain-containing protein</fullName>
    </recommendedName>
</protein>
<evidence type="ECO:0000256" key="1">
    <source>
        <dbReference type="SAM" id="MobiDB-lite"/>
    </source>
</evidence>
<evidence type="ECO:0000313" key="3">
    <source>
        <dbReference type="EMBL" id="GFR43894.1"/>
    </source>
</evidence>
<dbReference type="InterPro" id="IPR007863">
    <property type="entry name" value="Peptidase_M16_C"/>
</dbReference>
<gene>
    <name evidence="3" type="ORF">Agub_g5024</name>
</gene>
<dbReference type="Pfam" id="PF05193">
    <property type="entry name" value="Peptidase_M16_C"/>
    <property type="match status" value="1"/>
</dbReference>
<comment type="caution">
    <text evidence="3">The sequence shown here is derived from an EMBL/GenBank/DDBJ whole genome shotgun (WGS) entry which is preliminary data.</text>
</comment>
<feature type="non-terminal residue" evidence="3">
    <location>
        <position position="320"/>
    </location>
</feature>
<dbReference type="Gene3D" id="3.30.830.10">
    <property type="entry name" value="Metalloenzyme, LuxS/M16 peptidase-like"/>
    <property type="match status" value="1"/>
</dbReference>
<sequence length="320" mass="33402">PAPLLAATTTPASAATAAALQPPSDASLTPLTTSIAPASSPASISAPSTSSPIPTSLRFTGPEALHLLPPLPTSFPPLPDLKLPQYTMTTLPNGLRIFLLPDPEVPLVRATLLMRGGQYGSPPDKVGLASLTAAVQRAGGSTRHPGPSLDGRLEELAAGVEVGAGVQAVSVDMACLAEDVEEVMGLMAEVVRSPALPPAQLDLLRAQLINGLQHQNDSPAAIARRKMTKLLYGSDSLYARTPTPASISSITPADLRAYVDRWERPDAAVLGVVGAFQPEDMLQLLAREWGDWAPAEGQPEVPPEVPRSRPPALPPRVRAA</sequence>
<dbReference type="AlphaFoldDB" id="A0AAD3HJR7"/>
<dbReference type="GO" id="GO:0046872">
    <property type="term" value="F:metal ion binding"/>
    <property type="evidence" value="ECO:0007669"/>
    <property type="project" value="InterPro"/>
</dbReference>
<dbReference type="SUPFAM" id="SSF63411">
    <property type="entry name" value="LuxS/MPP-like metallohydrolase"/>
    <property type="match status" value="1"/>
</dbReference>
<keyword evidence="4" id="KW-1185">Reference proteome</keyword>
<feature type="region of interest" description="Disordered" evidence="1">
    <location>
        <begin position="293"/>
        <end position="320"/>
    </location>
</feature>
<feature type="domain" description="Peptidase M16 C-terminal" evidence="2">
    <location>
        <begin position="249"/>
        <end position="309"/>
    </location>
</feature>
<dbReference type="InterPro" id="IPR011249">
    <property type="entry name" value="Metalloenz_LuxS/M16"/>
</dbReference>
<feature type="region of interest" description="Disordered" evidence="1">
    <location>
        <begin position="1"/>
        <end position="57"/>
    </location>
</feature>
<dbReference type="PANTHER" id="PTHR11851">
    <property type="entry name" value="METALLOPROTEASE"/>
    <property type="match status" value="1"/>
</dbReference>
<evidence type="ECO:0000313" key="4">
    <source>
        <dbReference type="Proteomes" id="UP001054857"/>
    </source>
</evidence>
<reference evidence="3 4" key="1">
    <citation type="journal article" date="2021" name="Sci. Rep.">
        <title>Genome sequencing of the multicellular alga Astrephomene provides insights into convergent evolution of germ-soma differentiation.</title>
        <authorList>
            <person name="Yamashita S."/>
            <person name="Yamamoto K."/>
            <person name="Matsuzaki R."/>
            <person name="Suzuki S."/>
            <person name="Yamaguchi H."/>
            <person name="Hirooka S."/>
            <person name="Minakuchi Y."/>
            <person name="Miyagishima S."/>
            <person name="Kawachi M."/>
            <person name="Toyoda A."/>
            <person name="Nozaki H."/>
        </authorList>
    </citation>
    <scope>NUCLEOTIDE SEQUENCE [LARGE SCALE GENOMIC DNA]</scope>
    <source>
        <strain evidence="3 4">NIES-4017</strain>
    </source>
</reference>
<dbReference type="EMBL" id="BMAR01000006">
    <property type="protein sequence ID" value="GFR43894.1"/>
    <property type="molecule type" value="Genomic_DNA"/>
</dbReference>
<evidence type="ECO:0000259" key="2">
    <source>
        <dbReference type="Pfam" id="PF05193"/>
    </source>
</evidence>
<dbReference type="InterPro" id="IPR050361">
    <property type="entry name" value="MPP/UQCRC_Complex"/>
</dbReference>
<organism evidence="3 4">
    <name type="scientific">Astrephomene gubernaculifera</name>
    <dbReference type="NCBI Taxonomy" id="47775"/>
    <lineage>
        <taxon>Eukaryota</taxon>
        <taxon>Viridiplantae</taxon>
        <taxon>Chlorophyta</taxon>
        <taxon>core chlorophytes</taxon>
        <taxon>Chlorophyceae</taxon>
        <taxon>CS clade</taxon>
        <taxon>Chlamydomonadales</taxon>
        <taxon>Astrephomenaceae</taxon>
        <taxon>Astrephomene</taxon>
    </lineage>
</organism>
<feature type="compositionally biased region" description="Pro residues" evidence="1">
    <location>
        <begin position="300"/>
        <end position="314"/>
    </location>
</feature>
<dbReference type="PANTHER" id="PTHR11851:SF225">
    <property type="entry name" value="NON-PEPTIDASE HOMOLOG YMXG"/>
    <property type="match status" value="1"/>
</dbReference>
<name>A0AAD3HJR7_9CHLO</name>
<accession>A0AAD3HJR7</accession>
<feature type="compositionally biased region" description="Low complexity" evidence="1">
    <location>
        <begin position="1"/>
        <end position="23"/>
    </location>
</feature>
<feature type="non-terminal residue" evidence="3">
    <location>
        <position position="1"/>
    </location>
</feature>
<feature type="compositionally biased region" description="Low complexity" evidence="1">
    <location>
        <begin position="32"/>
        <end position="56"/>
    </location>
</feature>
<dbReference type="Proteomes" id="UP001054857">
    <property type="component" value="Unassembled WGS sequence"/>
</dbReference>
<proteinExistence type="predicted"/>